<evidence type="ECO:0000256" key="7">
    <source>
        <dbReference type="ARBA" id="ARBA00022553"/>
    </source>
</evidence>
<dbReference type="InterPro" id="IPR000408">
    <property type="entry name" value="Reg_chr_condens"/>
</dbReference>
<dbReference type="PANTHER" id="PTHR44535:SF5">
    <property type="entry name" value="PROTEIN KINASE DOMAIN-CONTAINING PROTEIN"/>
    <property type="match status" value="1"/>
</dbReference>
<dbReference type="OrthoDB" id="5918429at2759"/>
<dbReference type="GO" id="GO:0046872">
    <property type="term" value="F:metal ion binding"/>
    <property type="evidence" value="ECO:0007669"/>
    <property type="project" value="UniProtKB-KW"/>
</dbReference>
<dbReference type="PRINTS" id="PR00633">
    <property type="entry name" value="RCCNDNSATION"/>
</dbReference>
<evidence type="ECO:0000256" key="12">
    <source>
        <dbReference type="ARBA" id="ARBA00022777"/>
    </source>
</evidence>
<evidence type="ECO:0000256" key="15">
    <source>
        <dbReference type="PROSITE-ProRule" id="PRU00235"/>
    </source>
</evidence>
<feature type="compositionally biased region" description="Low complexity" evidence="18">
    <location>
        <begin position="1080"/>
        <end position="1098"/>
    </location>
</feature>
<dbReference type="EMBL" id="LSMT01000059">
    <property type="protein sequence ID" value="PFX29863.1"/>
    <property type="molecule type" value="Genomic_DNA"/>
</dbReference>
<dbReference type="Proteomes" id="UP000225706">
    <property type="component" value="Unassembled WGS sequence"/>
</dbReference>
<evidence type="ECO:0000256" key="5">
    <source>
        <dbReference type="ARBA" id="ARBA00022490"/>
    </source>
</evidence>
<dbReference type="InterPro" id="IPR051997">
    <property type="entry name" value="STK_NEK"/>
</dbReference>
<feature type="compositionally biased region" description="Low complexity" evidence="18">
    <location>
        <begin position="11"/>
        <end position="20"/>
    </location>
</feature>
<feature type="repeat" description="RCC1" evidence="15">
    <location>
        <begin position="597"/>
        <end position="648"/>
    </location>
</feature>
<feature type="compositionally biased region" description="Acidic residues" evidence="18">
    <location>
        <begin position="1117"/>
        <end position="1140"/>
    </location>
</feature>
<feature type="region of interest" description="Disordered" evidence="18">
    <location>
        <begin position="1042"/>
        <end position="1187"/>
    </location>
</feature>
<dbReference type="Pfam" id="PF00514">
    <property type="entry name" value="Arm"/>
    <property type="match status" value="1"/>
</dbReference>
<feature type="region of interest" description="Disordered" evidence="18">
    <location>
        <begin position="2391"/>
        <end position="2482"/>
    </location>
</feature>
<dbReference type="Gene3D" id="2.130.10.30">
    <property type="entry name" value="Regulator of chromosome condensation 1/beta-lactamase-inhibitor protein II"/>
    <property type="match status" value="1"/>
</dbReference>
<feature type="region of interest" description="Disordered" evidence="18">
    <location>
        <begin position="2699"/>
        <end position="2722"/>
    </location>
</feature>
<keyword evidence="21" id="KW-1185">Reference proteome</keyword>
<evidence type="ECO:0000259" key="19">
    <source>
        <dbReference type="PROSITE" id="PS50011"/>
    </source>
</evidence>
<evidence type="ECO:0000256" key="11">
    <source>
        <dbReference type="ARBA" id="ARBA00022741"/>
    </source>
</evidence>
<feature type="compositionally biased region" description="Polar residues" evidence="18">
    <location>
        <begin position="2899"/>
        <end position="2914"/>
    </location>
</feature>
<feature type="compositionally biased region" description="Polar residues" evidence="18">
    <location>
        <begin position="1064"/>
        <end position="1073"/>
    </location>
</feature>
<feature type="compositionally biased region" description="Basic and acidic residues" evidence="18">
    <location>
        <begin position="1741"/>
        <end position="1760"/>
    </location>
</feature>
<feature type="region of interest" description="Disordered" evidence="18">
    <location>
        <begin position="1492"/>
        <end position="1520"/>
    </location>
</feature>
<feature type="compositionally biased region" description="Basic and acidic residues" evidence="18">
    <location>
        <begin position="1898"/>
        <end position="1921"/>
    </location>
</feature>
<organism evidence="20 21">
    <name type="scientific">Stylophora pistillata</name>
    <name type="common">Smooth cauliflower coral</name>
    <dbReference type="NCBI Taxonomy" id="50429"/>
    <lineage>
        <taxon>Eukaryota</taxon>
        <taxon>Metazoa</taxon>
        <taxon>Cnidaria</taxon>
        <taxon>Anthozoa</taxon>
        <taxon>Hexacorallia</taxon>
        <taxon>Scleractinia</taxon>
        <taxon>Astrocoeniina</taxon>
        <taxon>Pocilloporidae</taxon>
        <taxon>Stylophora</taxon>
    </lineage>
</organism>
<evidence type="ECO:0000256" key="16">
    <source>
        <dbReference type="PROSITE-ProRule" id="PRU00259"/>
    </source>
</evidence>
<feature type="compositionally biased region" description="Polar residues" evidence="18">
    <location>
        <begin position="2393"/>
        <end position="2404"/>
    </location>
</feature>
<proteinExistence type="inferred from homology"/>
<evidence type="ECO:0000256" key="2">
    <source>
        <dbReference type="ARBA" id="ARBA00004496"/>
    </source>
</evidence>
<comment type="subcellular location">
    <subcellularLocation>
        <location evidence="2">Cytoplasm</location>
    </subcellularLocation>
</comment>
<comment type="cofactor">
    <cofactor evidence="1">
        <name>Mg(2+)</name>
        <dbReference type="ChEBI" id="CHEBI:18420"/>
    </cofactor>
</comment>
<dbReference type="InterPro" id="IPR017441">
    <property type="entry name" value="Protein_kinase_ATP_BS"/>
</dbReference>
<feature type="region of interest" description="Disordered" evidence="18">
    <location>
        <begin position="2664"/>
        <end position="2686"/>
    </location>
</feature>
<feature type="compositionally biased region" description="Basic and acidic residues" evidence="18">
    <location>
        <begin position="906"/>
        <end position="915"/>
    </location>
</feature>
<dbReference type="InterPro" id="IPR011989">
    <property type="entry name" value="ARM-like"/>
</dbReference>
<feature type="region of interest" description="Disordered" evidence="18">
    <location>
        <begin position="1799"/>
        <end position="1831"/>
    </location>
</feature>
<evidence type="ECO:0000256" key="10">
    <source>
        <dbReference type="ARBA" id="ARBA00022737"/>
    </source>
</evidence>
<feature type="region of interest" description="Disordered" evidence="18">
    <location>
        <begin position="1587"/>
        <end position="1610"/>
    </location>
</feature>
<feature type="compositionally biased region" description="Basic and acidic residues" evidence="18">
    <location>
        <begin position="1599"/>
        <end position="1610"/>
    </location>
</feature>
<reference evidence="21" key="1">
    <citation type="journal article" date="2017" name="bioRxiv">
        <title>Comparative analysis of the genomes of Stylophora pistillata and Acropora digitifera provides evidence for extensive differences between species of corals.</title>
        <authorList>
            <person name="Voolstra C.R."/>
            <person name="Li Y."/>
            <person name="Liew Y.J."/>
            <person name="Baumgarten S."/>
            <person name="Zoccola D."/>
            <person name="Flot J.-F."/>
            <person name="Tambutte S."/>
            <person name="Allemand D."/>
            <person name="Aranda M."/>
        </authorList>
    </citation>
    <scope>NUCLEOTIDE SEQUENCE [LARGE SCALE GENOMIC DNA]</scope>
</reference>
<feature type="region of interest" description="Disordered" evidence="18">
    <location>
        <begin position="1732"/>
        <end position="1764"/>
    </location>
</feature>
<keyword evidence="9" id="KW-0479">Metal-binding</keyword>
<feature type="compositionally biased region" description="Basic and acidic residues" evidence="18">
    <location>
        <begin position="1158"/>
        <end position="1187"/>
    </location>
</feature>
<dbReference type="GO" id="GO:0004674">
    <property type="term" value="F:protein serine/threonine kinase activity"/>
    <property type="evidence" value="ECO:0007669"/>
    <property type="project" value="UniProtKB-KW"/>
</dbReference>
<dbReference type="Pfam" id="PF25390">
    <property type="entry name" value="WD40_RLD"/>
    <property type="match status" value="1"/>
</dbReference>
<dbReference type="PANTHER" id="PTHR44535">
    <property type="entry name" value="PROTEIN CBG16200"/>
    <property type="match status" value="1"/>
</dbReference>
<protein>
    <recommendedName>
        <fullName evidence="4">non-specific serine/threonine protein kinase</fullName>
        <ecNumber evidence="4">2.7.11.1</ecNumber>
    </recommendedName>
</protein>
<keyword evidence="7" id="KW-0597">Phosphoprotein</keyword>
<dbReference type="SMART" id="SM00185">
    <property type="entry name" value="ARM"/>
    <property type="match status" value="7"/>
</dbReference>
<keyword evidence="12" id="KW-0418">Kinase</keyword>
<evidence type="ECO:0000256" key="8">
    <source>
        <dbReference type="ARBA" id="ARBA00022679"/>
    </source>
</evidence>
<dbReference type="InterPro" id="IPR058923">
    <property type="entry name" value="RCC1-like_dom"/>
</dbReference>
<dbReference type="CDD" id="cd08215">
    <property type="entry name" value="STKc_Nek"/>
    <property type="match status" value="1"/>
</dbReference>
<dbReference type="SUPFAM" id="SSF50985">
    <property type="entry name" value="RCC1/BLIP-II"/>
    <property type="match status" value="1"/>
</dbReference>
<feature type="region of interest" description="Disordered" evidence="18">
    <location>
        <begin position="830"/>
        <end position="930"/>
    </location>
</feature>
<dbReference type="PROSITE" id="PS00108">
    <property type="entry name" value="PROTEIN_KINASE_ST"/>
    <property type="match status" value="1"/>
</dbReference>
<feature type="compositionally biased region" description="Basic and acidic residues" evidence="18">
    <location>
        <begin position="1342"/>
        <end position="1351"/>
    </location>
</feature>
<feature type="repeat" description="RCC1" evidence="15">
    <location>
        <begin position="545"/>
        <end position="596"/>
    </location>
</feature>
<dbReference type="FunFam" id="3.30.200.20:FF:000097">
    <property type="entry name" value="Probable serine/threonine-protein kinase nek1"/>
    <property type="match status" value="1"/>
</dbReference>
<evidence type="ECO:0000256" key="6">
    <source>
        <dbReference type="ARBA" id="ARBA00022527"/>
    </source>
</evidence>
<dbReference type="InterPro" id="IPR000225">
    <property type="entry name" value="Armadillo"/>
</dbReference>
<name>A0A2B4SLA4_STYPI</name>
<dbReference type="PROSITE" id="PS00107">
    <property type="entry name" value="PROTEIN_KINASE_ATP"/>
    <property type="match status" value="1"/>
</dbReference>
<keyword evidence="5" id="KW-0963">Cytoplasm</keyword>
<feature type="region of interest" description="Disordered" evidence="18">
    <location>
        <begin position="1668"/>
        <end position="1709"/>
    </location>
</feature>
<dbReference type="PROSITE" id="PS50011">
    <property type="entry name" value="PROTEIN_KINASE_DOM"/>
    <property type="match status" value="1"/>
</dbReference>
<comment type="similarity">
    <text evidence="3">Belongs to the protein kinase superfamily. NEK Ser/Thr protein kinase family. NIMA subfamily.</text>
</comment>
<evidence type="ECO:0000256" key="9">
    <source>
        <dbReference type="ARBA" id="ARBA00022723"/>
    </source>
</evidence>
<keyword evidence="10" id="KW-0677">Repeat</keyword>
<feature type="region of interest" description="Disordered" evidence="18">
    <location>
        <begin position="1"/>
        <end position="37"/>
    </location>
</feature>
<evidence type="ECO:0000313" key="21">
    <source>
        <dbReference type="Proteomes" id="UP000225706"/>
    </source>
</evidence>
<dbReference type="SUPFAM" id="SSF56112">
    <property type="entry name" value="Protein kinase-like (PK-like)"/>
    <property type="match status" value="1"/>
</dbReference>
<dbReference type="EC" id="2.7.11.1" evidence="4"/>
<feature type="compositionally biased region" description="Polar residues" evidence="18">
    <location>
        <begin position="2433"/>
        <end position="2458"/>
    </location>
</feature>
<feature type="binding site" evidence="17">
    <location>
        <position position="254"/>
    </location>
    <ligand>
        <name>ATP</name>
        <dbReference type="ChEBI" id="CHEBI:30616"/>
    </ligand>
</feature>
<comment type="caution">
    <text evidence="20">The sequence shown here is derived from an EMBL/GenBank/DDBJ whole genome shotgun (WGS) entry which is preliminary data.</text>
</comment>
<feature type="compositionally biased region" description="Polar residues" evidence="18">
    <location>
        <begin position="1588"/>
        <end position="1598"/>
    </location>
</feature>
<feature type="region of interest" description="Disordered" evidence="18">
    <location>
        <begin position="2880"/>
        <end position="2935"/>
    </location>
</feature>
<dbReference type="InterPro" id="IPR041257">
    <property type="entry name" value="APC_rep"/>
</dbReference>
<evidence type="ECO:0000256" key="1">
    <source>
        <dbReference type="ARBA" id="ARBA00001946"/>
    </source>
</evidence>
<sequence length="2935" mass="324187">MASSPKEAQNENENQNDAENSLSERQDGSSHSRSNSAISPPAWRVVFLSSKVRHSSVLNSAARSSVLFVPYKYDSSTLESLLTQAQHILAGRKAESMAFMAHGQGSNMFICANDDQVISLHAVKELEELQSFFTELVKLCLDVDSPGARLDFLACPLSQSSDATEIVEMLEGLTQVAVGMTKEIMGTDFRNKGDELGNLRPGELYFKQEKMRGWSGVQQQDISNFERIRTVGKGAYGAAVLYRKKDDDSLVILKEISLLDLTATERQMAMNEAKVLSKLSLHPNIISYYDSFEVDGTLMIEMEYADGGTLAQYLSRLEKDMEEREILIIFQQMLSALKYIHVNNILHRDLKTDNIFLTKEGVVKLGDFGISKQLEGSKANTVLGTPYYISPEMCEGKEYNHKSDVWALGCILYEMASRQKTFEGSNLPALVNKIMKGQFAPIRGNYSPEFRAIVGEILKKDPDSRPDVDLLLTECLPKLMKRFEDTSEDELGGSIDQSRKVKKRTLLYYLDLLYTNMCPIEIPAKGQLREVAVGSSHVAMVTMEHVVYTWGSNCCGQLGHGDSCSLEKPAQVEALKEKTIWRVSCGDKFTVFVTDNGIVMTCGQGELGCLGHGDWSSSSKPKLIEALLSFDVTSVSCGNAHVAVVTSDGVVFSWGCGEDGRLGLGDEDNRCIPTEVTTIDDTVSIKQVRCGYDGTMFLTDTGALLACGSNANNKLGLNNRQGFLMQMKNLLNKVQVDGKNVPTAVKVLSKHRVLDVSLGPAHSAALVEPGLVYTFGDNQYGQLACNNCKPREVPAIVKALEEKTTSMIFCGNGFTLAGTNENDLYFWGTRPADRKRSQSESGDKTDTEGSSKKHMRNPSASLSIGSADSLEMSGNKSDHNSGNHSCLSKDTKKRREGVLESSSASKLERGKKEGMQEGFSMPQSCKKRKDGIQEDLNGSSASLMHKSADGVFSDGDCGSKEDPSVNYIRNTSRRGQLSDQTFAAGFLRISDNETIPSPVRLFHWDTYSMYGAGQEHEFPVYLLDVNGFGINVFVQIETTAPLPSKRRSKKRSSKKASERRLSKQASVSDSISGHTRGPAGLDSSMGSSSSELETTLGEAPTWLKNELKEGIVRGGEDRDDSEDEDGDSEEADSETEETDNGLDREKSKLTVAVENASDSEKNSKSPTKKLAEKVERFKQSRKSRSETRIVGGVAINTVGNNVPLSVQSSAVSVKSESELDNIQNKETGTESTKKTKPNTKESLNLSKVFPRPASSPVTSKHKRSSSDGMIIDEKTRTTSDSGVELTPVEKFSSSSEGSGSTASGSRKISLEVRVPKKSAGSMSPQAARSPRANDRQTSMSKSVDRHLEHRRPAGRARYSQGPSRKGGAGRLTDDKRMTASDARSALTRREQAVLEELRRESAAKHAYLQEEIDRLKLEKEENERRLQELHRKELEVAEKAWGEQEKEAKEREEKLSHEVLNLKMELSKQFDKLQDNYNVVLSLQEQLARMQQEQLRQQAKEKRQNSARQKPMAKSSTNESPTAGLLVITRVELVDYKEISLAAKRFVRDMEVDDIDETFFDRNIDEIDVRETPHHLLKDFGAGDRVNKSVQASKSQSVRNRDKKETLDAHMWDEDDVDSVKDFTGNDRQKEAKYMERTDEAIYQRAAEEHIRRPPLWHDDEVDSVRDFSRVSGKQEPPSGLASQQLSRLPSDEHICLSPPWNEEDDGPVRPFVTEEPVAKNFSINNMVMEERMRQGQPPPWHEEDERDSTKGRTGSDHSSNRSYRMTLEEQRAIEEEVRSTGIAEASDKVQVLRQEKAAEKTVEGVGPPVPGDSGFCSEQDQHAQQGQGLPAEGMTSEAMLQEDPLITKDVVIVEPPSEKQTATQNQASSKVMADTFKPVALNPADDSRPVNQPLPSNRDRPSRCAGPREMRSDQNERNHSGVEGGNHNRGLARSISQSSLEAMCYSPHDALDGMETSSLVSFASTAATHHDLDTRIDMVQSLLSMLGTHDKDDMSRTLLAMSNSKDSCAAMRQSGCLPLLIDLLHGKDLTDKNARREARARAGLALHNIVYSNVEDRRGRREIRVLRLLEIARAHCDVVQFKGFAVHPCAELWYPPLREYGPGPAIAALMKLSFEEDHRTAICELGGLQAIAELVQIDHQVNGQCKDFYSISLRKYAGMTITNLTFGNTKNKSLLCGIPGAVDAIIAQLNTVEEEEIIQVSASVLRNLSWRADEFCRKTLREAGAVKALLAAAQSLQGEPALRTTLSALWNLSAHCSDNKTEICATPGALKFFVKCLNYSSPSGSITVVESSGGILRNLSSHIAVRPDYRKTLRDCGCFQIMLTQLRSPSLRVVSNVCGALWNLSARCVEDQELLWELGAVSLFKSLINSKHKAIAQAAAAALRNLMAVKPGSSTDNESTSSRVARHYRSMPANMRSAEAQARIKKDPARAFNSSSRTQSPIPHGQATQHPLSTRQASKQDYEASSHPASNVQPGLVSKQSHPHCLVSKQTEDLRSQPLYSAGQAGIVPVTRQDVDSTSRAQQSGKKKVGSSTSLTHSSSSSNHGVVQETEPSPSLLRSRSDVGPRALAGRQRRAKARGADANSMDSGASLEGRHAANFKWNHSNDSLAKYRRQPRRDASLKQNYERLDVDPRHSGQATEKRQHCRSSSDGCAVIPLLSDSYPLQVSHKPKRDTGRDKSSGGTSVISKIRSVVRKNVEGGGGHYQWPAPQQGETTSMISPSTARRLNQWTDTCLGENYEMTEFGLQEENPAKIRQVVEQPGASNQFLTNVAHSNQKHSTQKFKSYRDSESDADTEIASEDERHLFGHPRKVSSYPEVENAWIQKPTFEAHPSRSADTESVASSTCSCDQVENVWIRRPDPKSSKKCNCGKCSRNRAVKNAEKNIPKKPMVKSRRDSTESPISSPSLHRVFKSTSGREQKKNLDPSKRGVKVTSL</sequence>
<evidence type="ECO:0000256" key="3">
    <source>
        <dbReference type="ARBA" id="ARBA00010886"/>
    </source>
</evidence>
<dbReference type="GO" id="GO:0005737">
    <property type="term" value="C:cytoplasm"/>
    <property type="evidence" value="ECO:0007669"/>
    <property type="project" value="UniProtKB-SubCell"/>
</dbReference>
<feature type="region of interest" description="Disordered" evidence="18">
    <location>
        <begin position="1211"/>
        <end position="1387"/>
    </location>
</feature>
<feature type="region of interest" description="Disordered" evidence="18">
    <location>
        <begin position="1881"/>
        <end position="1931"/>
    </location>
</feature>
<dbReference type="InterPro" id="IPR009091">
    <property type="entry name" value="RCC1/BLIP-II"/>
</dbReference>
<dbReference type="SUPFAM" id="SSF48371">
    <property type="entry name" value="ARM repeat"/>
    <property type="match status" value="1"/>
</dbReference>
<accession>A0A2B4SLA4</accession>
<feature type="compositionally biased region" description="Basic and acidic residues" evidence="18">
    <location>
        <begin position="1105"/>
        <end position="1116"/>
    </location>
</feature>
<dbReference type="Gene3D" id="1.25.10.10">
    <property type="entry name" value="Leucine-rich Repeat Variant"/>
    <property type="match status" value="1"/>
</dbReference>
<feature type="compositionally biased region" description="Basic residues" evidence="18">
    <location>
        <begin position="1044"/>
        <end position="1054"/>
    </location>
</feature>
<dbReference type="InterPro" id="IPR000719">
    <property type="entry name" value="Prot_kinase_dom"/>
</dbReference>
<feature type="compositionally biased region" description="Basic and acidic residues" evidence="18">
    <location>
        <begin position="831"/>
        <end position="851"/>
    </location>
</feature>
<dbReference type="InterPro" id="IPR008271">
    <property type="entry name" value="Ser/Thr_kinase_AS"/>
</dbReference>
<dbReference type="SMART" id="SM00220">
    <property type="entry name" value="S_TKc"/>
    <property type="match status" value="1"/>
</dbReference>
<dbReference type="FunFam" id="1.10.510.10:FF:000262">
    <property type="entry name" value="Serine/threonine-protein kinase Nek8"/>
    <property type="match status" value="1"/>
</dbReference>
<evidence type="ECO:0000256" key="18">
    <source>
        <dbReference type="SAM" id="MobiDB-lite"/>
    </source>
</evidence>
<evidence type="ECO:0000256" key="13">
    <source>
        <dbReference type="ARBA" id="ARBA00022840"/>
    </source>
</evidence>
<feature type="region of interest" description="Disordered" evidence="18">
    <location>
        <begin position="2775"/>
        <end position="2797"/>
    </location>
</feature>
<feature type="compositionally biased region" description="Basic and acidic residues" evidence="18">
    <location>
        <begin position="2915"/>
        <end position="2927"/>
    </location>
</feature>
<feature type="repeat" description="ARM" evidence="16">
    <location>
        <begin position="2181"/>
        <end position="2210"/>
    </location>
</feature>
<dbReference type="PROSITE" id="PS50176">
    <property type="entry name" value="ARM_REPEAT"/>
    <property type="match status" value="1"/>
</dbReference>
<feature type="compositionally biased region" description="Polar residues" evidence="18">
    <location>
        <begin position="1817"/>
        <end position="1828"/>
    </location>
</feature>
<feature type="domain" description="Protein kinase" evidence="19">
    <location>
        <begin position="225"/>
        <end position="479"/>
    </location>
</feature>
<feature type="repeat" description="RCC1" evidence="15">
    <location>
        <begin position="649"/>
        <end position="701"/>
    </location>
</feature>
<feature type="compositionally biased region" description="Basic and acidic residues" evidence="18">
    <location>
        <begin position="2617"/>
        <end position="2643"/>
    </location>
</feature>
<dbReference type="Pfam" id="PF00069">
    <property type="entry name" value="Pkinase"/>
    <property type="match status" value="1"/>
</dbReference>
<feature type="repeat" description="RCC1" evidence="15">
    <location>
        <begin position="702"/>
        <end position="769"/>
    </location>
</feature>
<feature type="compositionally biased region" description="Polar residues" evidence="18">
    <location>
        <begin position="2712"/>
        <end position="2722"/>
    </location>
</feature>
<feature type="compositionally biased region" description="Low complexity" evidence="18">
    <location>
        <begin position="1292"/>
        <end position="1305"/>
    </location>
</feature>
<feature type="region of interest" description="Disordered" evidence="18">
    <location>
        <begin position="2608"/>
        <end position="2650"/>
    </location>
</feature>
<feature type="compositionally biased region" description="Low complexity" evidence="18">
    <location>
        <begin position="2532"/>
        <end position="2543"/>
    </location>
</feature>
<keyword evidence="13 17" id="KW-0067">ATP-binding</keyword>
<dbReference type="Gene3D" id="1.10.510.10">
    <property type="entry name" value="Transferase(Phosphotransferase) domain 1"/>
    <property type="match status" value="1"/>
</dbReference>
<feature type="compositionally biased region" description="Polar residues" evidence="18">
    <location>
        <begin position="858"/>
        <end position="875"/>
    </location>
</feature>
<dbReference type="InterPro" id="IPR011009">
    <property type="entry name" value="Kinase-like_dom_sf"/>
</dbReference>
<evidence type="ECO:0000256" key="17">
    <source>
        <dbReference type="PROSITE-ProRule" id="PRU10141"/>
    </source>
</evidence>
<keyword evidence="6" id="KW-0723">Serine/threonine-protein kinase</keyword>
<feature type="repeat" description="RCC1" evidence="15">
    <location>
        <begin position="770"/>
        <end position="821"/>
    </location>
</feature>
<dbReference type="PROSITE" id="PS50012">
    <property type="entry name" value="RCC1_3"/>
    <property type="match status" value="5"/>
</dbReference>
<keyword evidence="11 17" id="KW-0547">Nucleotide-binding</keyword>
<evidence type="ECO:0000256" key="4">
    <source>
        <dbReference type="ARBA" id="ARBA00012513"/>
    </source>
</evidence>
<keyword evidence="8" id="KW-0808">Transferase</keyword>
<feature type="compositionally biased region" description="Polar residues" evidence="18">
    <location>
        <begin position="1211"/>
        <end position="1224"/>
    </location>
</feature>
<keyword evidence="14" id="KW-0460">Magnesium</keyword>
<dbReference type="STRING" id="50429.A0A2B4SLA4"/>
<feature type="region of interest" description="Disordered" evidence="18">
    <location>
        <begin position="2511"/>
        <end position="2590"/>
    </location>
</feature>
<gene>
    <name evidence="20" type="primary">Apc</name>
    <name evidence="20" type="ORF">AWC38_SpisGene5325</name>
</gene>
<evidence type="ECO:0000313" key="20">
    <source>
        <dbReference type="EMBL" id="PFX29863.1"/>
    </source>
</evidence>
<dbReference type="InterPro" id="IPR016024">
    <property type="entry name" value="ARM-type_fold"/>
</dbReference>
<dbReference type="GO" id="GO:0005524">
    <property type="term" value="F:ATP binding"/>
    <property type="evidence" value="ECO:0007669"/>
    <property type="project" value="UniProtKB-UniRule"/>
</dbReference>
<evidence type="ECO:0000256" key="14">
    <source>
        <dbReference type="ARBA" id="ARBA00022842"/>
    </source>
</evidence>
<dbReference type="Pfam" id="PF18797">
    <property type="entry name" value="APC_rep"/>
    <property type="match status" value="1"/>
</dbReference>